<evidence type="ECO:0000313" key="2">
    <source>
        <dbReference type="Proteomes" id="UP000092931"/>
    </source>
</evidence>
<accession>A0A1B1YNX7</accession>
<dbReference type="AlphaFoldDB" id="A0A1B1YNX7"/>
<organism evidence="1 2">
    <name type="scientific">Thermoclostridium stercorarium subsp. leptospartum DSM 9219</name>
    <dbReference type="NCBI Taxonomy" id="1346611"/>
    <lineage>
        <taxon>Bacteria</taxon>
        <taxon>Bacillati</taxon>
        <taxon>Bacillota</taxon>
        <taxon>Clostridia</taxon>
        <taxon>Eubacteriales</taxon>
        <taxon>Oscillospiraceae</taxon>
        <taxon>Thermoclostridium</taxon>
    </lineage>
</organism>
<proteinExistence type="predicted"/>
<sequence length="213" mass="24735">MAVVYFYVPAEKADDVIECGLKLSEWKDREQQTPWNPEPRACLCARLHPDDDKRSRDPRYRCIKINIPAEDCVVADGDLYRLSMKFPDLKQKYIGTMVPLNRYMFGSFRKPECLIFTTILGEQISIYGKGLDDPILYENSETLYVNNIIERYNDKYDGINQALLYCFLSAQSRNGVLENLTLDDSLAYFSTKDHNRYVTLSVPDLKKYVLDLI</sequence>
<reference evidence="1 2" key="1">
    <citation type="submission" date="2016-02" db="EMBL/GenBank/DDBJ databases">
        <title>Comparison of Clostridium stercorarium subspecies using comparative genomics and transcriptomics.</title>
        <authorList>
            <person name="Schellenberg J."/>
            <person name="Thallinger G."/>
            <person name="Levin D.B."/>
            <person name="Zhang X."/>
            <person name="Alvare G."/>
            <person name="Fristensky B."/>
            <person name="Sparling R."/>
        </authorList>
    </citation>
    <scope>NUCLEOTIDE SEQUENCE [LARGE SCALE GENOMIC DNA]</scope>
    <source>
        <strain evidence="1 2">DSM 9219</strain>
    </source>
</reference>
<evidence type="ECO:0000313" key="1">
    <source>
        <dbReference type="EMBL" id="ANX02475.1"/>
    </source>
</evidence>
<dbReference type="EMBL" id="CP014673">
    <property type="protein sequence ID" value="ANX02475.1"/>
    <property type="molecule type" value="Genomic_DNA"/>
</dbReference>
<dbReference type="Proteomes" id="UP000092931">
    <property type="component" value="Chromosome"/>
</dbReference>
<name>A0A1B1YNX7_THEST</name>
<dbReference type="RefSeq" id="WP_034836461.1">
    <property type="nucleotide sequence ID" value="NZ_CP014673.1"/>
</dbReference>
<protein>
    <submittedName>
        <fullName evidence="1">Uncharacterized protein</fullName>
    </submittedName>
</protein>
<gene>
    <name evidence="1" type="ORF">CSTERLE_13315</name>
</gene>